<dbReference type="SUPFAM" id="SSF50129">
    <property type="entry name" value="GroES-like"/>
    <property type="match status" value="1"/>
</dbReference>
<proteinExistence type="predicted"/>
<dbReference type="CDD" id="cd05286">
    <property type="entry name" value="QOR2"/>
    <property type="match status" value="1"/>
</dbReference>
<accession>A0ABN8LPJ6</accession>
<dbReference type="InterPro" id="IPR047618">
    <property type="entry name" value="QOR-like"/>
</dbReference>
<comment type="caution">
    <text evidence="4">The sequence shown here is derived from an EMBL/GenBank/DDBJ whole genome shotgun (WGS) entry which is preliminary data.</text>
</comment>
<reference evidence="4 5" key="1">
    <citation type="submission" date="2022-05" db="EMBL/GenBank/DDBJ databases">
        <authorList>
            <consortium name="Genoscope - CEA"/>
            <person name="William W."/>
        </authorList>
    </citation>
    <scope>NUCLEOTIDE SEQUENCE [LARGE SCALE GENOMIC DNA]</scope>
</reference>
<dbReference type="EMBL" id="CALNXI010000108">
    <property type="protein sequence ID" value="CAH3019164.1"/>
    <property type="molecule type" value="Genomic_DNA"/>
</dbReference>
<dbReference type="Gene3D" id="3.90.180.10">
    <property type="entry name" value="Medium-chain alcohol dehydrogenases, catalytic domain"/>
    <property type="match status" value="1"/>
</dbReference>
<name>A0ABN8LPJ6_9CNID</name>
<dbReference type="InterPro" id="IPR036291">
    <property type="entry name" value="NAD(P)-bd_dom_sf"/>
</dbReference>
<dbReference type="PANTHER" id="PTHR48106">
    <property type="entry name" value="QUINONE OXIDOREDUCTASE PIG3-RELATED"/>
    <property type="match status" value="1"/>
</dbReference>
<dbReference type="Gene3D" id="3.40.50.720">
    <property type="entry name" value="NAD(P)-binding Rossmann-like Domain"/>
    <property type="match status" value="1"/>
</dbReference>
<sequence length="323" mass="34161">MKAIVVHKPGDSSEMKYEEIPIPEPGEREALVKNHVSGINYLDVYLRDGTFPTPKMPAVAGVEGAGVVEKLGPGSVGVAPGDHVAYFHVGSGSYAEYSVVPVEKLVKVPSNISFEQSATSMIQGLTAHYLVHTCYPVGPGTKVLVHAAAGGTGSLICQVAKNAGAYVIGTTSTEEKAAKAKACGADEVILYSKKDFVQEVNSLTHGGGVNVVYDGVGKATFDKGFNCLATRGMMVLFGGASGYPESLDLSLLSSGSRSLVHPKLFDYVSTPEELKTRADDVFKWITEGKIKVGDFTVLPLSEARKAHDMLEGKKTTGKVLLKP</sequence>
<dbReference type="PANTHER" id="PTHR48106:SF13">
    <property type="entry name" value="QUINONE OXIDOREDUCTASE-RELATED"/>
    <property type="match status" value="1"/>
</dbReference>
<dbReference type="Proteomes" id="UP001159427">
    <property type="component" value="Unassembled WGS sequence"/>
</dbReference>
<dbReference type="InterPro" id="IPR013154">
    <property type="entry name" value="ADH-like_N"/>
</dbReference>
<keyword evidence="2" id="KW-0560">Oxidoreductase</keyword>
<dbReference type="SUPFAM" id="SSF51735">
    <property type="entry name" value="NAD(P)-binding Rossmann-fold domains"/>
    <property type="match status" value="1"/>
</dbReference>
<evidence type="ECO:0000256" key="2">
    <source>
        <dbReference type="ARBA" id="ARBA00023002"/>
    </source>
</evidence>
<keyword evidence="1" id="KW-0521">NADP</keyword>
<evidence type="ECO:0000259" key="3">
    <source>
        <dbReference type="SMART" id="SM00829"/>
    </source>
</evidence>
<keyword evidence="5" id="KW-1185">Reference proteome</keyword>
<dbReference type="Pfam" id="PF00107">
    <property type="entry name" value="ADH_zinc_N"/>
    <property type="match status" value="1"/>
</dbReference>
<dbReference type="InterPro" id="IPR011032">
    <property type="entry name" value="GroES-like_sf"/>
</dbReference>
<dbReference type="InterPro" id="IPR020843">
    <property type="entry name" value="ER"/>
</dbReference>
<organism evidence="4 5">
    <name type="scientific">Porites evermanni</name>
    <dbReference type="NCBI Taxonomy" id="104178"/>
    <lineage>
        <taxon>Eukaryota</taxon>
        <taxon>Metazoa</taxon>
        <taxon>Cnidaria</taxon>
        <taxon>Anthozoa</taxon>
        <taxon>Hexacorallia</taxon>
        <taxon>Scleractinia</taxon>
        <taxon>Fungiina</taxon>
        <taxon>Poritidae</taxon>
        <taxon>Porites</taxon>
    </lineage>
</organism>
<evidence type="ECO:0000313" key="4">
    <source>
        <dbReference type="EMBL" id="CAH3019164.1"/>
    </source>
</evidence>
<evidence type="ECO:0000256" key="1">
    <source>
        <dbReference type="ARBA" id="ARBA00022857"/>
    </source>
</evidence>
<protein>
    <recommendedName>
        <fullName evidence="3">Enoyl reductase (ER) domain-containing protein</fullName>
    </recommendedName>
</protein>
<dbReference type="InterPro" id="IPR013149">
    <property type="entry name" value="ADH-like_C"/>
</dbReference>
<evidence type="ECO:0000313" key="5">
    <source>
        <dbReference type="Proteomes" id="UP001159427"/>
    </source>
</evidence>
<gene>
    <name evidence="4" type="ORF">PEVE_00001458</name>
</gene>
<feature type="domain" description="Enoyl reductase (ER)" evidence="3">
    <location>
        <begin position="10"/>
        <end position="321"/>
    </location>
</feature>
<dbReference type="SMART" id="SM00829">
    <property type="entry name" value="PKS_ER"/>
    <property type="match status" value="1"/>
</dbReference>
<dbReference type="Pfam" id="PF08240">
    <property type="entry name" value="ADH_N"/>
    <property type="match status" value="1"/>
</dbReference>